<gene>
    <name evidence="1" type="ORF">EANT1437_LOCUS11662</name>
</gene>
<name>A0A7S2WID0_9STRA</name>
<dbReference type="PANTHER" id="PTHR31094:SF2">
    <property type="entry name" value="RIKEN CDNA 2310061I04 GENE"/>
    <property type="match status" value="1"/>
</dbReference>
<dbReference type="Pfam" id="PF10184">
    <property type="entry name" value="DUF2358"/>
    <property type="match status" value="1"/>
</dbReference>
<sequence>MVCQIKNTCGWVAVSVGILWVGVNGFTSSNRNNVGRSAIIRRSASTSSSSSSKHSLAPLESLSPLDMESLFKMSLPQNGASPLSDVQSEKQRQFELKLGKVMDTLKKDYPDILKSDPDYSIYDDEIDVIDPSGVKLHSLKNYKGFFSLMHTVVSMFYCPQESRIQFKLAYDWARKSIRVSWNVVLRPRLHIGNNNDLYINGISVYEMNTQSGLLTQHRVEHLLINNAPVTEAEGIFVTIRNMATNGESGKEGIPALNTNSRTSTINHATANIKAEFRSFTNFNGRPTSILFSAAQDNGMEDKKNVKHPLFDQKAFDAKNKSRAKFGLKPISPTEFVEIESQVLELEKVQETKANQWRSAAELASEGNKKKGSSWKDKMLGGLLKDTCESNYDCVRPEVCCDLGFKKTCCASGQKIMNSFRPDNGMLPVPVVASKYPRGGPDGIPDSIPNNY</sequence>
<evidence type="ECO:0000313" key="1">
    <source>
        <dbReference type="EMBL" id="CAD9688245.1"/>
    </source>
</evidence>
<proteinExistence type="predicted"/>
<accession>A0A7S2WID0</accession>
<dbReference type="AlphaFoldDB" id="A0A7S2WID0"/>
<protein>
    <submittedName>
        <fullName evidence="1">Uncharacterized protein</fullName>
    </submittedName>
</protein>
<dbReference type="InterPro" id="IPR018790">
    <property type="entry name" value="DUF2358"/>
</dbReference>
<reference evidence="1" key="1">
    <citation type="submission" date="2021-01" db="EMBL/GenBank/DDBJ databases">
        <authorList>
            <person name="Corre E."/>
            <person name="Pelletier E."/>
            <person name="Niang G."/>
            <person name="Scheremetjew M."/>
            <person name="Finn R."/>
            <person name="Kale V."/>
            <person name="Holt S."/>
            <person name="Cochrane G."/>
            <person name="Meng A."/>
            <person name="Brown T."/>
            <person name="Cohen L."/>
        </authorList>
    </citation>
    <scope>NUCLEOTIDE SEQUENCE</scope>
    <source>
        <strain evidence="1">CCMP1452</strain>
    </source>
</reference>
<dbReference type="PANTHER" id="PTHR31094">
    <property type="entry name" value="RIKEN CDNA 2310061I04 GENE"/>
    <property type="match status" value="1"/>
</dbReference>
<organism evidence="1">
    <name type="scientific">Eucampia antarctica</name>
    <dbReference type="NCBI Taxonomy" id="49252"/>
    <lineage>
        <taxon>Eukaryota</taxon>
        <taxon>Sar</taxon>
        <taxon>Stramenopiles</taxon>
        <taxon>Ochrophyta</taxon>
        <taxon>Bacillariophyta</taxon>
        <taxon>Mediophyceae</taxon>
        <taxon>Biddulphiophycidae</taxon>
        <taxon>Hemiaulales</taxon>
        <taxon>Hemiaulaceae</taxon>
        <taxon>Eucampia</taxon>
    </lineage>
</organism>
<dbReference type="EMBL" id="HBHI01022664">
    <property type="protein sequence ID" value="CAD9688245.1"/>
    <property type="molecule type" value="Transcribed_RNA"/>
</dbReference>